<protein>
    <recommendedName>
        <fullName evidence="4">PXPV repeat-containing protein</fullName>
    </recommendedName>
</protein>
<name>A0ABW0Q509_9BURK</name>
<evidence type="ECO:0008006" key="4">
    <source>
        <dbReference type="Google" id="ProtNLM"/>
    </source>
</evidence>
<accession>A0ABW0Q509</accession>
<evidence type="ECO:0000313" key="3">
    <source>
        <dbReference type="Proteomes" id="UP001596084"/>
    </source>
</evidence>
<dbReference type="Proteomes" id="UP001596084">
    <property type="component" value="Unassembled WGS sequence"/>
</dbReference>
<keyword evidence="1" id="KW-0732">Signal</keyword>
<organism evidence="2 3">
    <name type="scientific">Polaromonas jejuensis</name>
    <dbReference type="NCBI Taxonomy" id="457502"/>
    <lineage>
        <taxon>Bacteria</taxon>
        <taxon>Pseudomonadati</taxon>
        <taxon>Pseudomonadota</taxon>
        <taxon>Betaproteobacteria</taxon>
        <taxon>Burkholderiales</taxon>
        <taxon>Comamonadaceae</taxon>
        <taxon>Polaromonas</taxon>
    </lineage>
</organism>
<feature type="chain" id="PRO_5046124810" description="PXPV repeat-containing protein" evidence="1">
    <location>
        <begin position="34"/>
        <end position="116"/>
    </location>
</feature>
<dbReference type="Pfam" id="PF12778">
    <property type="entry name" value="PXPV"/>
    <property type="match status" value="1"/>
</dbReference>
<reference evidence="3" key="1">
    <citation type="journal article" date="2019" name="Int. J. Syst. Evol. Microbiol.">
        <title>The Global Catalogue of Microorganisms (GCM) 10K type strain sequencing project: providing services to taxonomists for standard genome sequencing and annotation.</title>
        <authorList>
            <consortium name="The Broad Institute Genomics Platform"/>
            <consortium name="The Broad Institute Genome Sequencing Center for Infectious Disease"/>
            <person name="Wu L."/>
            <person name="Ma J."/>
        </authorList>
    </citation>
    <scope>NUCLEOTIDE SEQUENCE [LARGE SCALE GENOMIC DNA]</scope>
    <source>
        <strain evidence="3">CGMCC 4.7277</strain>
    </source>
</reference>
<keyword evidence="3" id="KW-1185">Reference proteome</keyword>
<sequence length="116" mass="12481">MKSAIKANRSVILAGAAATLAVAAMGFTGAAQARDNVFWSVGIGSPGVGVNVGNAFPVYVQPQPVYVQPAPVYVQPAPVYVQPRPYYYGSPQVVYVQPGYRHGWHKKHGRDHDDDD</sequence>
<proteinExistence type="predicted"/>
<gene>
    <name evidence="2" type="ORF">ACFPP7_00980</name>
</gene>
<evidence type="ECO:0000256" key="1">
    <source>
        <dbReference type="SAM" id="SignalP"/>
    </source>
</evidence>
<dbReference type="InterPro" id="IPR024446">
    <property type="entry name" value="PXPV"/>
</dbReference>
<evidence type="ECO:0000313" key="2">
    <source>
        <dbReference type="EMBL" id="MFC5519488.1"/>
    </source>
</evidence>
<dbReference type="RefSeq" id="WP_068831733.1">
    <property type="nucleotide sequence ID" value="NZ_JBHSMX010000003.1"/>
</dbReference>
<feature type="signal peptide" evidence="1">
    <location>
        <begin position="1"/>
        <end position="33"/>
    </location>
</feature>
<dbReference type="EMBL" id="JBHSMX010000003">
    <property type="protein sequence ID" value="MFC5519488.1"/>
    <property type="molecule type" value="Genomic_DNA"/>
</dbReference>
<comment type="caution">
    <text evidence="2">The sequence shown here is derived from an EMBL/GenBank/DDBJ whole genome shotgun (WGS) entry which is preliminary data.</text>
</comment>